<evidence type="ECO:0000313" key="3">
    <source>
        <dbReference type="EMBL" id="OHT17021.1"/>
    </source>
</evidence>
<sequence>MDDRDLLAFLADVQLQCGKNHACSDLVLHALEQFRKGEITEKYCCDLIKTLLRPYPEMLERFSVIIEDSPPPNSRTGCIVDEPFINTSIEFELWPGALGRFLRKSRRAILKQCSIDDVFVVLEHIKDNTSGPFWLLWELYEPILPNSSFMQAIYDGCIGQETIPINYEMPSKPSDSDKDPTSAVPDKIIDSDLVCCYSSDCRNPSRPLGLLKHGSYGLLDRKIVNIHCSGRTPRDFAVLNDRWATAASGSEGQFQPAQKNQYEERLFLMEDERVFLDVKICRLKKGLERLQKLKLDIEKGEVKLNPDTFPRGILNSLDVLSLRELYADYLPNLLKKIVEQPSEMITIVINRITERLSTLEECRRNKESDYHDLNKKNYSRSLEVRHEEKQQQYQVAQPVLPNELKFDIDFQIDAAKSTFELISKTYKLGNNKDSNITSLLEFILSTLAICEPTPLQRHLRFSGYPSITTIDSLKERVLILSTELTNLFQLFARISAIIEKILNAQPPPQQHSGDVIGARGIQLAVAIGNVSASIFQPNFAQDAISDSIPNYIVNGRHNPALESLFEMPSNLAPGSLEMLKKSVQQFIKTAQNAFLEENTQLFIDAVKCEDDRMYNAIVLEKLSGTTFYTAKVFEQDERKMMEFNIQIPRVARTKHSVKLFFNPEFGPGALDEVAHDEQQNKILTGRYSTTAKAARRTTMGRPGFTNMKFRLSSNSIEFASAAHTTMLRK</sequence>
<dbReference type="GeneID" id="94831512"/>
<proteinExistence type="predicted"/>
<dbReference type="RefSeq" id="XP_068370157.1">
    <property type="nucleotide sequence ID" value="XM_068496808.1"/>
</dbReference>
<dbReference type="OrthoDB" id="10265969at2759"/>
<evidence type="ECO:0000259" key="2">
    <source>
        <dbReference type="SMART" id="SM00761"/>
    </source>
</evidence>
<accession>A0A1J4L510</accession>
<keyword evidence="4" id="KW-1185">Reference proteome</keyword>
<comment type="caution">
    <text evidence="3">The sequence shown here is derived from an EMBL/GenBank/DDBJ whole genome shotgun (WGS) entry which is preliminary data.</text>
</comment>
<dbReference type="GO" id="GO:0000785">
    <property type="term" value="C:chromatin"/>
    <property type="evidence" value="ECO:0007669"/>
    <property type="project" value="TreeGrafter"/>
</dbReference>
<dbReference type="VEuPathDB" id="TrichDB:TRFO_12717"/>
<organism evidence="3 4">
    <name type="scientific">Tritrichomonas foetus</name>
    <dbReference type="NCBI Taxonomy" id="1144522"/>
    <lineage>
        <taxon>Eukaryota</taxon>
        <taxon>Metamonada</taxon>
        <taxon>Parabasalia</taxon>
        <taxon>Tritrichomonadida</taxon>
        <taxon>Tritrichomonadidae</taxon>
        <taxon>Tritrichomonas</taxon>
    </lineage>
</organism>
<name>A0A1J4L510_9EUKA</name>
<reference evidence="3" key="1">
    <citation type="submission" date="2016-10" db="EMBL/GenBank/DDBJ databases">
        <authorList>
            <person name="Benchimol M."/>
            <person name="Almeida L.G."/>
            <person name="Vasconcelos A.T."/>
            <person name="Perreira-Neves A."/>
            <person name="Rosa I.A."/>
            <person name="Tasca T."/>
            <person name="Bogo M.R."/>
            <person name="de Souza W."/>
        </authorList>
    </citation>
    <scope>NUCLEOTIDE SEQUENCE [LARGE SCALE GENOMIC DNA]</scope>
    <source>
        <strain evidence="3">K</strain>
    </source>
</reference>
<dbReference type="SMART" id="SM00761">
    <property type="entry name" value="HDAC_interact"/>
    <property type="match status" value="1"/>
</dbReference>
<dbReference type="PANTHER" id="PTHR12346">
    <property type="entry name" value="SIN3B-RELATED"/>
    <property type="match status" value="1"/>
</dbReference>
<feature type="domain" description="Histone deacetylase interacting" evidence="2">
    <location>
        <begin position="210"/>
        <end position="305"/>
    </location>
</feature>
<dbReference type="EMBL" id="MLAK01000046">
    <property type="protein sequence ID" value="OHT17021.1"/>
    <property type="molecule type" value="Genomic_DNA"/>
</dbReference>
<dbReference type="Proteomes" id="UP000179807">
    <property type="component" value="Unassembled WGS sequence"/>
</dbReference>
<evidence type="ECO:0000313" key="4">
    <source>
        <dbReference type="Proteomes" id="UP000179807"/>
    </source>
</evidence>
<dbReference type="Pfam" id="PF08295">
    <property type="entry name" value="Sin3_corepress"/>
    <property type="match status" value="1"/>
</dbReference>
<dbReference type="InterPro" id="IPR039774">
    <property type="entry name" value="Sin3-like"/>
</dbReference>
<dbReference type="GO" id="GO:0003714">
    <property type="term" value="F:transcription corepressor activity"/>
    <property type="evidence" value="ECO:0007669"/>
    <property type="project" value="InterPro"/>
</dbReference>
<dbReference type="AlphaFoldDB" id="A0A1J4L510"/>
<evidence type="ECO:0000256" key="1">
    <source>
        <dbReference type="ARBA" id="ARBA00022491"/>
    </source>
</evidence>
<gene>
    <name evidence="3" type="ORF">TRFO_12717</name>
</gene>
<dbReference type="GO" id="GO:0000118">
    <property type="term" value="C:histone deacetylase complex"/>
    <property type="evidence" value="ECO:0007669"/>
    <property type="project" value="TreeGrafter"/>
</dbReference>
<dbReference type="InterPro" id="IPR013194">
    <property type="entry name" value="HDAC_interact_dom"/>
</dbReference>
<dbReference type="PANTHER" id="PTHR12346:SF0">
    <property type="entry name" value="SIN3A, ISOFORM G"/>
    <property type="match status" value="1"/>
</dbReference>
<keyword evidence="1" id="KW-0678">Repressor</keyword>
<protein>
    <recommendedName>
        <fullName evidence="2">Histone deacetylase interacting domain-containing protein</fullName>
    </recommendedName>
</protein>
<dbReference type="GO" id="GO:0000122">
    <property type="term" value="P:negative regulation of transcription by RNA polymerase II"/>
    <property type="evidence" value="ECO:0007669"/>
    <property type="project" value="TreeGrafter"/>
</dbReference>